<comment type="caution">
    <text evidence="2">The sequence shown here is derived from an EMBL/GenBank/DDBJ whole genome shotgun (WGS) entry which is preliminary data.</text>
</comment>
<feature type="domain" description="Trypsin-co-occurring" evidence="1">
    <location>
        <begin position="21"/>
        <end position="115"/>
    </location>
</feature>
<dbReference type="EMBL" id="BNJF01000007">
    <property type="protein sequence ID" value="GHO50083.1"/>
    <property type="molecule type" value="Genomic_DNA"/>
</dbReference>
<dbReference type="Pfam" id="PF19493">
    <property type="entry name" value="Trypco1"/>
    <property type="match status" value="1"/>
</dbReference>
<organism evidence="2 3">
    <name type="scientific">Ktedonospora formicarum</name>
    <dbReference type="NCBI Taxonomy" id="2778364"/>
    <lineage>
        <taxon>Bacteria</taxon>
        <taxon>Bacillati</taxon>
        <taxon>Chloroflexota</taxon>
        <taxon>Ktedonobacteria</taxon>
        <taxon>Ktedonobacterales</taxon>
        <taxon>Ktedonobacteraceae</taxon>
        <taxon>Ktedonospora</taxon>
    </lineage>
</organism>
<reference evidence="2" key="1">
    <citation type="submission" date="2020-10" db="EMBL/GenBank/DDBJ databases">
        <title>Taxonomic study of unclassified bacteria belonging to the class Ktedonobacteria.</title>
        <authorList>
            <person name="Yabe S."/>
            <person name="Wang C.M."/>
            <person name="Zheng Y."/>
            <person name="Sakai Y."/>
            <person name="Cavaletti L."/>
            <person name="Monciardini P."/>
            <person name="Donadio S."/>
        </authorList>
    </citation>
    <scope>NUCLEOTIDE SEQUENCE</scope>
    <source>
        <strain evidence="2">SOSP1-1</strain>
    </source>
</reference>
<sequence length="125" mass="14020">MNDPYSSPQEFNSGRHLVPVRLDDETIIYIEATPLTDGILDDRYIGQNECLSFERVTNTVKSLSQTLVKVWREVQPSKACAEFGLEVGYESGNLSALLVKGSGKANLKITLEWERRESAQDEIAK</sequence>
<dbReference type="InterPro" id="IPR045794">
    <property type="entry name" value="Trypco1"/>
</dbReference>
<dbReference type="Proteomes" id="UP000612362">
    <property type="component" value="Unassembled WGS sequence"/>
</dbReference>
<dbReference type="RefSeq" id="WP_220199150.1">
    <property type="nucleotide sequence ID" value="NZ_BNJF01000007.1"/>
</dbReference>
<proteinExistence type="predicted"/>
<evidence type="ECO:0000313" key="3">
    <source>
        <dbReference type="Proteomes" id="UP000612362"/>
    </source>
</evidence>
<evidence type="ECO:0000259" key="1">
    <source>
        <dbReference type="Pfam" id="PF19493"/>
    </source>
</evidence>
<name>A0A8J3MXU6_9CHLR</name>
<evidence type="ECO:0000313" key="2">
    <source>
        <dbReference type="EMBL" id="GHO50083.1"/>
    </source>
</evidence>
<keyword evidence="3" id="KW-1185">Reference proteome</keyword>
<accession>A0A8J3MXU6</accession>
<dbReference type="NCBIfam" id="NF041216">
    <property type="entry name" value="CU044_2847_fam"/>
    <property type="match status" value="1"/>
</dbReference>
<protein>
    <recommendedName>
        <fullName evidence="1">Trypsin-co-occurring domain-containing protein</fullName>
    </recommendedName>
</protein>
<gene>
    <name evidence="2" type="ORF">KSX_82460</name>
</gene>
<dbReference type="AlphaFoldDB" id="A0A8J3MXU6"/>